<organism evidence="2 3">
    <name type="scientific">Paractinoplanes tereljensis</name>
    <dbReference type="NCBI Taxonomy" id="571912"/>
    <lineage>
        <taxon>Bacteria</taxon>
        <taxon>Bacillati</taxon>
        <taxon>Actinomycetota</taxon>
        <taxon>Actinomycetes</taxon>
        <taxon>Micromonosporales</taxon>
        <taxon>Micromonosporaceae</taxon>
        <taxon>Paractinoplanes</taxon>
    </lineage>
</organism>
<gene>
    <name evidence="2" type="primary">bioH</name>
    <name evidence="2" type="ORF">Ate02nite_94670</name>
</gene>
<protein>
    <submittedName>
        <fullName evidence="2">O-methylpimelyl-ACP methylesterase</fullName>
    </submittedName>
</protein>
<dbReference type="InterPro" id="IPR029058">
    <property type="entry name" value="AB_hydrolase_fold"/>
</dbReference>
<keyword evidence="3" id="KW-1185">Reference proteome</keyword>
<feature type="domain" description="AB hydrolase-1" evidence="1">
    <location>
        <begin position="14"/>
        <end position="140"/>
    </location>
</feature>
<dbReference type="Proteomes" id="UP000623608">
    <property type="component" value="Unassembled WGS sequence"/>
</dbReference>
<evidence type="ECO:0000313" key="3">
    <source>
        <dbReference type="Proteomes" id="UP000623608"/>
    </source>
</evidence>
<dbReference type="Gene3D" id="3.40.50.1820">
    <property type="entry name" value="alpha/beta hydrolase"/>
    <property type="match status" value="1"/>
</dbReference>
<sequence>MTGYFTDSGGADRPVLLLVHGWGSDSGTWATLVPFMERYRVITVDVRGHGRSGADDGRGFDPEVIAEDLVAVLDHAGVRQVVAIGHSWGGQLVTALAVTHPDRVAALVVLDPAYGASSEAELRVLRDRWYSPDALAAFDEFAEGAFVPATPPAVRDQVRAGLRATDTRVLADAFVAMYLTERSFGLRAATERYLSRVTARTLSIFADPAAAAWARRLPAAPGSRVDDWPGTGHYLHQEQPERLARTITDWL</sequence>
<dbReference type="SUPFAM" id="SSF53474">
    <property type="entry name" value="alpha/beta-Hydrolases"/>
    <property type="match status" value="1"/>
</dbReference>
<dbReference type="EMBL" id="BOMY01000064">
    <property type="protein sequence ID" value="GIF26737.1"/>
    <property type="molecule type" value="Genomic_DNA"/>
</dbReference>
<dbReference type="RefSeq" id="WP_203814538.1">
    <property type="nucleotide sequence ID" value="NZ_BOMY01000064.1"/>
</dbReference>
<accession>A0A919U0C2</accession>
<dbReference type="InterPro" id="IPR000073">
    <property type="entry name" value="AB_hydrolase_1"/>
</dbReference>
<dbReference type="InterPro" id="IPR050266">
    <property type="entry name" value="AB_hydrolase_sf"/>
</dbReference>
<dbReference type="Pfam" id="PF00561">
    <property type="entry name" value="Abhydrolase_1"/>
    <property type="match status" value="1"/>
</dbReference>
<evidence type="ECO:0000259" key="1">
    <source>
        <dbReference type="Pfam" id="PF00561"/>
    </source>
</evidence>
<evidence type="ECO:0000313" key="2">
    <source>
        <dbReference type="EMBL" id="GIF26737.1"/>
    </source>
</evidence>
<proteinExistence type="predicted"/>
<comment type="caution">
    <text evidence="2">The sequence shown here is derived from an EMBL/GenBank/DDBJ whole genome shotgun (WGS) entry which is preliminary data.</text>
</comment>
<dbReference type="GO" id="GO:0003824">
    <property type="term" value="F:catalytic activity"/>
    <property type="evidence" value="ECO:0007669"/>
    <property type="project" value="UniProtKB-ARBA"/>
</dbReference>
<reference evidence="2" key="1">
    <citation type="submission" date="2021-01" db="EMBL/GenBank/DDBJ databases">
        <title>Whole genome shotgun sequence of Actinoplanes tereljensis NBRC 105297.</title>
        <authorList>
            <person name="Komaki H."/>
            <person name="Tamura T."/>
        </authorList>
    </citation>
    <scope>NUCLEOTIDE SEQUENCE</scope>
    <source>
        <strain evidence="2">NBRC 105297</strain>
    </source>
</reference>
<dbReference type="PANTHER" id="PTHR43798">
    <property type="entry name" value="MONOACYLGLYCEROL LIPASE"/>
    <property type="match status" value="1"/>
</dbReference>
<name>A0A919U0C2_9ACTN</name>
<dbReference type="PRINTS" id="PR00111">
    <property type="entry name" value="ABHYDROLASE"/>
</dbReference>
<dbReference type="AlphaFoldDB" id="A0A919U0C2"/>